<name>A0A6J1EHS6_CUCMO</name>
<dbReference type="InterPro" id="IPR004158">
    <property type="entry name" value="DUF247_pln"/>
</dbReference>
<reference evidence="3" key="1">
    <citation type="submission" date="2025-08" db="UniProtKB">
        <authorList>
            <consortium name="RefSeq"/>
        </authorList>
    </citation>
    <scope>IDENTIFICATION</scope>
    <source>
        <tissue evidence="3">Young leaves</tissue>
    </source>
</reference>
<dbReference type="RefSeq" id="XP_022925375.1">
    <property type="nucleotide sequence ID" value="XM_023069607.1"/>
</dbReference>
<dbReference type="Pfam" id="PF03140">
    <property type="entry name" value="DUF247"/>
    <property type="match status" value="1"/>
</dbReference>
<sequence>MAGTSGTNWVVEVGELLRRDGLRMALETPTSIFKLPDSVTKENPQAYTPSRLLLGPFHELSHELHKMEIFKLEQAKVTKERFQLPELTLMVDQLKELEVPIRASYGTKLAIGSDALASRILIDGLFLIRLLQIFADEKNDQGSSDRLHNRRHKLELPVFDEQELYLKLEGNMATMTRNEILKDLLKLENQIPIQVLKRVLPKDLIENLPILFYKFCVFVSPLSLPSADKFTTSNDNPFLNLSEILDQSQHLLHFLYALLYYQRFLAYRPSQDYRSGSLFVELLNLLAKVVQVGIVQQLVEAVGLIQSLIGMLGKIHHSSPFETETSPGLPSAMKLRKVGVKFHGGDGGGFDDESATLTLPIVTINDFYEVILRNLVAFEVEAKLNPSSLSHYVTLMNGLIATTKDVGILKRAGIIVGGRSGDEDDVVKLFKDLGNVVMKGGFDSEEGRSNFESYMNFERRISEEIMKYYESRWMVKAERFVKRYIFPVLQGLMILVVVVLILIVAIRTVCGWFSCPKIMGHRIISSAYDML</sequence>
<dbReference type="KEGG" id="cmos:111432682"/>
<evidence type="ECO:0000313" key="3">
    <source>
        <dbReference type="RefSeq" id="XP_022925375.1"/>
    </source>
</evidence>
<dbReference type="PANTHER" id="PTHR31170">
    <property type="entry name" value="BNAC04G53230D PROTEIN"/>
    <property type="match status" value="1"/>
</dbReference>
<evidence type="ECO:0000313" key="2">
    <source>
        <dbReference type="Proteomes" id="UP000504609"/>
    </source>
</evidence>
<gene>
    <name evidence="3" type="primary">LOC111432682</name>
</gene>
<keyword evidence="1" id="KW-0472">Membrane</keyword>
<feature type="transmembrane region" description="Helical" evidence="1">
    <location>
        <begin position="484"/>
        <end position="513"/>
    </location>
</feature>
<protein>
    <submittedName>
        <fullName evidence="3">UPF0481 protein At3g02645</fullName>
    </submittedName>
</protein>
<keyword evidence="1" id="KW-0812">Transmembrane</keyword>
<dbReference type="AlphaFoldDB" id="A0A6J1EHS6"/>
<dbReference type="GeneID" id="111432682"/>
<keyword evidence="1" id="KW-1133">Transmembrane helix</keyword>
<evidence type="ECO:0000256" key="1">
    <source>
        <dbReference type="SAM" id="Phobius"/>
    </source>
</evidence>
<dbReference type="PANTHER" id="PTHR31170:SF25">
    <property type="entry name" value="BNAA09G04570D PROTEIN"/>
    <property type="match status" value="1"/>
</dbReference>
<organism evidence="2 3">
    <name type="scientific">Cucurbita moschata</name>
    <name type="common">Winter crookneck squash</name>
    <name type="synonym">Cucurbita pepo var. moschata</name>
    <dbReference type="NCBI Taxonomy" id="3662"/>
    <lineage>
        <taxon>Eukaryota</taxon>
        <taxon>Viridiplantae</taxon>
        <taxon>Streptophyta</taxon>
        <taxon>Embryophyta</taxon>
        <taxon>Tracheophyta</taxon>
        <taxon>Spermatophyta</taxon>
        <taxon>Magnoliopsida</taxon>
        <taxon>eudicotyledons</taxon>
        <taxon>Gunneridae</taxon>
        <taxon>Pentapetalae</taxon>
        <taxon>rosids</taxon>
        <taxon>fabids</taxon>
        <taxon>Cucurbitales</taxon>
        <taxon>Cucurbitaceae</taxon>
        <taxon>Cucurbiteae</taxon>
        <taxon>Cucurbita</taxon>
    </lineage>
</organism>
<keyword evidence="2" id="KW-1185">Reference proteome</keyword>
<proteinExistence type="predicted"/>
<dbReference type="Proteomes" id="UP000504609">
    <property type="component" value="Unplaced"/>
</dbReference>
<accession>A0A6J1EHS6</accession>